<dbReference type="Proteomes" id="UP000698059">
    <property type="component" value="Unassembled WGS sequence"/>
</dbReference>
<dbReference type="GO" id="GO:0006508">
    <property type="term" value="P:proteolysis"/>
    <property type="evidence" value="ECO:0007669"/>
    <property type="project" value="UniProtKB-KW"/>
</dbReference>
<reference evidence="3 4" key="1">
    <citation type="submission" date="2021-01" db="EMBL/GenBank/DDBJ databases">
        <title>Sequencing the genomes of 1000 actinobacteria strains.</title>
        <authorList>
            <person name="Klenk H.-P."/>
        </authorList>
    </citation>
    <scope>NUCLEOTIDE SEQUENCE [LARGE SCALE GENOMIC DNA]</scope>
    <source>
        <strain evidence="3 4">DSM 46000</strain>
    </source>
</reference>
<evidence type="ECO:0000256" key="1">
    <source>
        <dbReference type="SAM" id="MobiDB-lite"/>
    </source>
</evidence>
<organism evidence="3 4">
    <name type="scientific">Oerskovia jenensis</name>
    <dbReference type="NCBI Taxonomy" id="162169"/>
    <lineage>
        <taxon>Bacteria</taxon>
        <taxon>Bacillati</taxon>
        <taxon>Actinomycetota</taxon>
        <taxon>Actinomycetes</taxon>
        <taxon>Micrococcales</taxon>
        <taxon>Cellulomonadaceae</taxon>
        <taxon>Oerskovia</taxon>
    </lineage>
</organism>
<dbReference type="InterPro" id="IPR003675">
    <property type="entry name" value="Rce1/LyrA-like_dom"/>
</dbReference>
<evidence type="ECO:0000313" key="3">
    <source>
        <dbReference type="EMBL" id="MBM7480926.1"/>
    </source>
</evidence>
<dbReference type="GO" id="GO:0008233">
    <property type="term" value="F:peptidase activity"/>
    <property type="evidence" value="ECO:0007669"/>
    <property type="project" value="UniProtKB-KW"/>
</dbReference>
<evidence type="ECO:0000313" key="4">
    <source>
        <dbReference type="Proteomes" id="UP000698059"/>
    </source>
</evidence>
<dbReference type="RefSeq" id="WP_205308612.1">
    <property type="nucleotide sequence ID" value="NZ_BAAAVF010000001.1"/>
</dbReference>
<keyword evidence="4" id="KW-1185">Reference proteome</keyword>
<comment type="caution">
    <text evidence="3">The sequence shown here is derived from an EMBL/GenBank/DDBJ whole genome shotgun (WGS) entry which is preliminary data.</text>
</comment>
<gene>
    <name evidence="3" type="ORF">JOD49_003846</name>
</gene>
<feature type="domain" description="CAAX prenyl protease 2/Lysostaphin resistance protein A-like" evidence="2">
    <location>
        <begin position="65"/>
        <end position="148"/>
    </location>
</feature>
<feature type="region of interest" description="Disordered" evidence="1">
    <location>
        <begin position="1"/>
        <end position="27"/>
    </location>
</feature>
<accession>A0ABS2LKI1</accession>
<proteinExistence type="predicted"/>
<dbReference type="Pfam" id="PF02517">
    <property type="entry name" value="Rce1-like"/>
    <property type="match status" value="1"/>
</dbReference>
<evidence type="ECO:0000259" key="2">
    <source>
        <dbReference type="Pfam" id="PF02517"/>
    </source>
</evidence>
<keyword evidence="3" id="KW-0378">Hydrolase</keyword>
<protein>
    <submittedName>
        <fullName evidence="3">Membrane protease YdiL (CAAX protease family)</fullName>
    </submittedName>
</protein>
<keyword evidence="3" id="KW-0645">Protease</keyword>
<dbReference type="EMBL" id="JAFBBO010000001">
    <property type="protein sequence ID" value="MBM7480926.1"/>
    <property type="molecule type" value="Genomic_DNA"/>
</dbReference>
<name>A0ABS2LKI1_9CELL</name>
<sequence length="168" mass="17667">MILAERTVARRPVTGREGAQSPTSVDEQLLTDPCTRSAPGIARTYGRWAAPHRAAVLRPWSLPELAGVAVLEEVLYRGVVVFAALALDDPASSIGLVLTSAVLFGLSHDTFGTRHVVLKCVHAGALSISVLAAGTLLPAVVAHLTLNACSWVEARRWTRAAALSGRGA</sequence>